<evidence type="ECO:0000256" key="9">
    <source>
        <dbReference type="PROSITE-ProRule" id="PRU00607"/>
    </source>
</evidence>
<comment type="caution">
    <text evidence="11">The sequence shown here is derived from an EMBL/GenBank/DDBJ whole genome shotgun (WGS) entry which is preliminary data.</text>
</comment>
<feature type="active site" evidence="9">
    <location>
        <position position="266"/>
    </location>
</feature>
<dbReference type="InterPro" id="IPR015527">
    <property type="entry name" value="Pept_C26_g-glut_hydrolase"/>
</dbReference>
<evidence type="ECO:0000256" key="3">
    <source>
        <dbReference type="ARBA" id="ARBA00012886"/>
    </source>
</evidence>
<dbReference type="EC" id="3.4.19.9" evidence="3 9"/>
<comment type="catalytic activity">
    <reaction evidence="7 9">
        <text>(6S)-5,6,7,8-tetrahydrofolyl-(gamma-L-Glu)(n) + (n-1) H2O = (6S)-5,6,7,8-tetrahydrofolate + (n-1) L-glutamate</text>
        <dbReference type="Rhea" id="RHEA:56784"/>
        <dbReference type="Rhea" id="RHEA-COMP:14738"/>
        <dbReference type="ChEBI" id="CHEBI:15377"/>
        <dbReference type="ChEBI" id="CHEBI:29985"/>
        <dbReference type="ChEBI" id="CHEBI:57453"/>
        <dbReference type="ChEBI" id="CHEBI:141005"/>
        <dbReference type="EC" id="3.4.19.9"/>
    </reaction>
</comment>
<keyword evidence="12" id="KW-1185">Reference proteome</keyword>
<evidence type="ECO:0000256" key="5">
    <source>
        <dbReference type="ARBA" id="ARBA00022729"/>
    </source>
</evidence>
<dbReference type="PANTHER" id="PTHR11315:SF0">
    <property type="entry name" value="FOLATE GAMMA-GLUTAMYL HYDROLASE"/>
    <property type="match status" value="1"/>
</dbReference>
<sequence>MEFQGFLLLLVLPQLLFIGKSVYGRELRLPSESNEHGYDDGSKVHAAKPLIGILTLPGDPVRNSSLFADHPELSYIAASYVKFVETGGARAVPLIYNEPEESLRKKFSTISAIVFTGGGADLDDGPYLDTAKKLFSWAIEANDKGNYFPIYGVCLGLELLSVIVAGSNVLDECPAHKVASTIQFVDEAAKSKSFFKWIPKDVLEKMETERLVVQNHEYGVKPATHASIKPLDEFFEVLAVTPDTNGDLFISAMQGRKYPVTAVMFHPEKNIFEWTYDAIPHSSDAIQVTQSIANYLVSEARKSSNSPLSREEEDKILINNYDPVYIGKNPLPVPYEEVYYFL</sequence>
<organism evidence="11 12">
    <name type="scientific">Riccia sorocarpa</name>
    <dbReference type="NCBI Taxonomy" id="122646"/>
    <lineage>
        <taxon>Eukaryota</taxon>
        <taxon>Viridiplantae</taxon>
        <taxon>Streptophyta</taxon>
        <taxon>Embryophyta</taxon>
        <taxon>Marchantiophyta</taxon>
        <taxon>Marchantiopsida</taxon>
        <taxon>Marchantiidae</taxon>
        <taxon>Marchantiales</taxon>
        <taxon>Ricciaceae</taxon>
        <taxon>Riccia</taxon>
    </lineage>
</organism>
<evidence type="ECO:0000256" key="2">
    <source>
        <dbReference type="ARBA" id="ARBA00011083"/>
    </source>
</evidence>
<name>A0ABD3GVP9_9MARC</name>
<feature type="signal peptide" evidence="10">
    <location>
        <begin position="1"/>
        <end position="24"/>
    </location>
</feature>
<evidence type="ECO:0000256" key="7">
    <source>
        <dbReference type="ARBA" id="ARBA00051589"/>
    </source>
</evidence>
<dbReference type="Proteomes" id="UP001633002">
    <property type="component" value="Unassembled WGS sequence"/>
</dbReference>
<dbReference type="PANTHER" id="PTHR11315">
    <property type="entry name" value="PROTEASE FAMILY C26 GAMMA-GLUTAMYL HYDROLASE"/>
    <property type="match status" value="1"/>
</dbReference>
<accession>A0ABD3GVP9</accession>
<keyword evidence="4" id="KW-0964">Secreted</keyword>
<comment type="similarity">
    <text evidence="2">Belongs to the peptidase C26 family.</text>
</comment>
<dbReference type="InterPro" id="IPR029062">
    <property type="entry name" value="Class_I_gatase-like"/>
</dbReference>
<dbReference type="SUPFAM" id="SSF52317">
    <property type="entry name" value="Class I glutamine amidotransferase-like"/>
    <property type="match status" value="1"/>
</dbReference>
<protein>
    <recommendedName>
        <fullName evidence="3 9">folate gamma-glutamyl hydrolase</fullName>
        <ecNumber evidence="3 9">3.4.19.9</ecNumber>
    </recommendedName>
</protein>
<dbReference type="PROSITE" id="PS51273">
    <property type="entry name" value="GATASE_TYPE_1"/>
    <property type="match status" value="1"/>
</dbReference>
<feature type="active site" description="Nucleophile" evidence="8 9">
    <location>
        <position position="154"/>
    </location>
</feature>
<gene>
    <name evidence="11" type="ORF">R1sor_000673</name>
</gene>
<evidence type="ECO:0000256" key="6">
    <source>
        <dbReference type="ARBA" id="ARBA00022801"/>
    </source>
</evidence>
<dbReference type="Pfam" id="PF07722">
    <property type="entry name" value="Peptidase_C26"/>
    <property type="match status" value="1"/>
</dbReference>
<evidence type="ECO:0000313" key="12">
    <source>
        <dbReference type="Proteomes" id="UP001633002"/>
    </source>
</evidence>
<dbReference type="FunFam" id="3.40.50.880:FF:000024">
    <property type="entry name" value="Folate gamma-glutamyl hydrolase"/>
    <property type="match status" value="1"/>
</dbReference>
<evidence type="ECO:0000256" key="4">
    <source>
        <dbReference type="ARBA" id="ARBA00022525"/>
    </source>
</evidence>
<feature type="active site" description="Proton donor" evidence="8">
    <location>
        <position position="266"/>
    </location>
</feature>
<keyword evidence="6 9" id="KW-0378">Hydrolase</keyword>
<dbReference type="Gene3D" id="3.40.50.880">
    <property type="match status" value="1"/>
</dbReference>
<keyword evidence="5 10" id="KW-0732">Signal</keyword>
<dbReference type="InterPro" id="IPR011697">
    <property type="entry name" value="Peptidase_C26"/>
</dbReference>
<comment type="subcellular location">
    <subcellularLocation>
        <location evidence="1">Secreted</location>
        <location evidence="1">Extracellular space</location>
    </subcellularLocation>
</comment>
<evidence type="ECO:0000313" key="11">
    <source>
        <dbReference type="EMBL" id="KAL3682651.1"/>
    </source>
</evidence>
<dbReference type="PROSITE" id="PS51275">
    <property type="entry name" value="PEPTIDASE_C26_GGH"/>
    <property type="match status" value="1"/>
</dbReference>
<evidence type="ECO:0000256" key="8">
    <source>
        <dbReference type="PIRSR" id="PIRSR615527-1"/>
    </source>
</evidence>
<reference evidence="11 12" key="1">
    <citation type="submission" date="2024-09" db="EMBL/GenBank/DDBJ databases">
        <title>Chromosome-scale assembly of Riccia sorocarpa.</title>
        <authorList>
            <person name="Paukszto L."/>
        </authorList>
    </citation>
    <scope>NUCLEOTIDE SEQUENCE [LARGE SCALE GENOMIC DNA]</scope>
    <source>
        <strain evidence="11">LP-2024</strain>
        <tissue evidence="11">Aerial parts of the thallus</tissue>
    </source>
</reference>
<proteinExistence type="inferred from homology"/>
<dbReference type="EMBL" id="JBJQOH010000006">
    <property type="protein sequence ID" value="KAL3682651.1"/>
    <property type="molecule type" value="Genomic_DNA"/>
</dbReference>
<dbReference type="AlphaFoldDB" id="A0ABD3GVP9"/>
<evidence type="ECO:0000256" key="1">
    <source>
        <dbReference type="ARBA" id="ARBA00004239"/>
    </source>
</evidence>
<dbReference type="GO" id="GO:0005576">
    <property type="term" value="C:extracellular region"/>
    <property type="evidence" value="ECO:0007669"/>
    <property type="project" value="UniProtKB-SubCell"/>
</dbReference>
<feature type="chain" id="PRO_5044793598" description="folate gamma-glutamyl hydrolase" evidence="10">
    <location>
        <begin position="25"/>
        <end position="342"/>
    </location>
</feature>
<dbReference type="GO" id="GO:0034722">
    <property type="term" value="F:gamma-glutamyl-peptidase activity"/>
    <property type="evidence" value="ECO:0007669"/>
    <property type="project" value="UniProtKB-UniRule"/>
</dbReference>
<evidence type="ECO:0000256" key="10">
    <source>
        <dbReference type="SAM" id="SignalP"/>
    </source>
</evidence>